<reference evidence="1" key="1">
    <citation type="submission" date="2020-05" db="EMBL/GenBank/DDBJ databases">
        <title>Mycena genomes resolve the evolution of fungal bioluminescence.</title>
        <authorList>
            <person name="Tsai I.J."/>
        </authorList>
    </citation>
    <scope>NUCLEOTIDE SEQUENCE</scope>
    <source>
        <strain evidence="1">CCC161011</strain>
    </source>
</reference>
<accession>A0A8H6XH50</accession>
<evidence type="ECO:0000313" key="1">
    <source>
        <dbReference type="EMBL" id="KAF7340354.1"/>
    </source>
</evidence>
<gene>
    <name evidence="1" type="ORF">MVEN_01954600</name>
</gene>
<keyword evidence="2" id="KW-1185">Reference proteome</keyword>
<dbReference type="OrthoDB" id="3225069at2759"/>
<name>A0A8H6XH50_9AGAR</name>
<dbReference type="Proteomes" id="UP000620124">
    <property type="component" value="Unassembled WGS sequence"/>
</dbReference>
<dbReference type="EMBL" id="JACAZI010000019">
    <property type="protein sequence ID" value="KAF7340354.1"/>
    <property type="molecule type" value="Genomic_DNA"/>
</dbReference>
<organism evidence="1 2">
    <name type="scientific">Mycena venus</name>
    <dbReference type="NCBI Taxonomy" id="2733690"/>
    <lineage>
        <taxon>Eukaryota</taxon>
        <taxon>Fungi</taxon>
        <taxon>Dikarya</taxon>
        <taxon>Basidiomycota</taxon>
        <taxon>Agaricomycotina</taxon>
        <taxon>Agaricomycetes</taxon>
        <taxon>Agaricomycetidae</taxon>
        <taxon>Agaricales</taxon>
        <taxon>Marasmiineae</taxon>
        <taxon>Mycenaceae</taxon>
        <taxon>Mycena</taxon>
    </lineage>
</organism>
<proteinExistence type="predicted"/>
<comment type="caution">
    <text evidence="1">The sequence shown here is derived from an EMBL/GenBank/DDBJ whole genome shotgun (WGS) entry which is preliminary data.</text>
</comment>
<evidence type="ECO:0000313" key="2">
    <source>
        <dbReference type="Proteomes" id="UP000620124"/>
    </source>
</evidence>
<dbReference type="AlphaFoldDB" id="A0A8H6XH50"/>
<protein>
    <submittedName>
        <fullName evidence="1">Uncharacterized protein</fullName>
    </submittedName>
</protein>
<sequence>MAFRGVRNLDIDYKRANIIENIRSSGFRQLFGPSSSLTTLIIRNFPPQYMDNIDPNDCSTIRSFSVSFSKPFYFRPNTSNNAVFGGFETLTDVFSLPNIEHLEILGGFSGGRIEDRHVQVLDEWEAPLFPYLQTLRLEDVSFSRTGFAFIQHFSRNITALQLIYTTRNHNLLTDPEAWPALRALTIETRVVVAPSWLVPFVTTRSELGHPLSQLTLPLWEGDMALSLAECRPPPAIHHQRTGPSPALMDGIYGTGFYIDEYDMRPTDFVHVPYPKVRKCRCCEIDWSAYPEWWMFETDIERLEEELAADFKAEGEVVRAKGIWRELRRERRRERKVGPMSRGSKARHFRRNQGYEILRDFTVV</sequence>
<dbReference type="SUPFAM" id="SSF52047">
    <property type="entry name" value="RNI-like"/>
    <property type="match status" value="1"/>
</dbReference>